<name>A0A803MN87_CHEQI</name>
<dbReference type="InterPro" id="IPR008906">
    <property type="entry name" value="HATC_C_dom"/>
</dbReference>
<feature type="domain" description="HAT C-terminal dimerisation" evidence="1">
    <location>
        <begin position="60"/>
        <end position="141"/>
    </location>
</feature>
<dbReference type="PANTHER" id="PTHR23272:SF166">
    <property type="entry name" value="ZINC FINGER BED DOMAIN-CONTAINING PROTEIN RICESLEEPER 2-LIKE ISOFORM X1"/>
    <property type="match status" value="1"/>
</dbReference>
<dbReference type="PANTHER" id="PTHR23272">
    <property type="entry name" value="BED FINGER-RELATED"/>
    <property type="match status" value="1"/>
</dbReference>
<evidence type="ECO:0000259" key="1">
    <source>
        <dbReference type="Pfam" id="PF05699"/>
    </source>
</evidence>
<dbReference type="Proteomes" id="UP000596660">
    <property type="component" value="Unplaced"/>
</dbReference>
<dbReference type="Pfam" id="PF05699">
    <property type="entry name" value="Dimer_Tnp_hAT"/>
    <property type="match status" value="1"/>
</dbReference>
<evidence type="ECO:0000313" key="3">
    <source>
        <dbReference type="Proteomes" id="UP000596660"/>
    </source>
</evidence>
<keyword evidence="3" id="KW-1185">Reference proteome</keyword>
<dbReference type="InterPro" id="IPR012337">
    <property type="entry name" value="RNaseH-like_sf"/>
</dbReference>
<evidence type="ECO:0000313" key="2">
    <source>
        <dbReference type="EnsemblPlants" id="AUR62032738-RA:cds"/>
    </source>
</evidence>
<dbReference type="AlphaFoldDB" id="A0A803MN87"/>
<dbReference type="GO" id="GO:0046983">
    <property type="term" value="F:protein dimerization activity"/>
    <property type="evidence" value="ECO:0007669"/>
    <property type="project" value="InterPro"/>
</dbReference>
<sequence length="147" mass="16966">MEERYYDLPSNEERYNNGGAATYFNNGGAAIYGGRQKRRPDLSGVHPVAIMYLLCERSILDIYLEDPKLDRTVELDILAFWKKNEHRYKELSHLARDILVVPLTTVASESTLSIGSRILNKWKSSYNPENMEALITTRSWMFSDESK</sequence>
<reference evidence="2" key="1">
    <citation type="journal article" date="2017" name="Nature">
        <title>The genome of Chenopodium quinoa.</title>
        <authorList>
            <person name="Jarvis D.E."/>
            <person name="Ho Y.S."/>
            <person name="Lightfoot D.J."/>
            <person name="Schmoeckel S.M."/>
            <person name="Li B."/>
            <person name="Borm T.J.A."/>
            <person name="Ohyanagi H."/>
            <person name="Mineta K."/>
            <person name="Michell C.T."/>
            <person name="Saber N."/>
            <person name="Kharbatia N.M."/>
            <person name="Rupper R.R."/>
            <person name="Sharp A.R."/>
            <person name="Dally N."/>
            <person name="Boughton B.A."/>
            <person name="Woo Y.H."/>
            <person name="Gao G."/>
            <person name="Schijlen E.G.W.M."/>
            <person name="Guo X."/>
            <person name="Momin A.A."/>
            <person name="Negrao S."/>
            <person name="Al-Babili S."/>
            <person name="Gehring C."/>
            <person name="Roessner U."/>
            <person name="Jung C."/>
            <person name="Murphy K."/>
            <person name="Arold S.T."/>
            <person name="Gojobori T."/>
            <person name="van der Linden C.G."/>
            <person name="van Loo E.N."/>
            <person name="Jellen E.N."/>
            <person name="Maughan P.J."/>
            <person name="Tester M."/>
        </authorList>
    </citation>
    <scope>NUCLEOTIDE SEQUENCE [LARGE SCALE GENOMIC DNA]</scope>
    <source>
        <strain evidence="2">cv. PI 614886</strain>
    </source>
</reference>
<organism evidence="2 3">
    <name type="scientific">Chenopodium quinoa</name>
    <name type="common">Quinoa</name>
    <dbReference type="NCBI Taxonomy" id="63459"/>
    <lineage>
        <taxon>Eukaryota</taxon>
        <taxon>Viridiplantae</taxon>
        <taxon>Streptophyta</taxon>
        <taxon>Embryophyta</taxon>
        <taxon>Tracheophyta</taxon>
        <taxon>Spermatophyta</taxon>
        <taxon>Magnoliopsida</taxon>
        <taxon>eudicotyledons</taxon>
        <taxon>Gunneridae</taxon>
        <taxon>Pentapetalae</taxon>
        <taxon>Caryophyllales</taxon>
        <taxon>Chenopodiaceae</taxon>
        <taxon>Chenopodioideae</taxon>
        <taxon>Atripliceae</taxon>
        <taxon>Chenopodium</taxon>
    </lineage>
</organism>
<dbReference type="SUPFAM" id="SSF53098">
    <property type="entry name" value="Ribonuclease H-like"/>
    <property type="match status" value="1"/>
</dbReference>
<dbReference type="Gramene" id="AUR62032738-RA">
    <property type="protein sequence ID" value="AUR62032738-RA:cds"/>
    <property type="gene ID" value="AUR62032738"/>
</dbReference>
<proteinExistence type="predicted"/>
<dbReference type="EnsemblPlants" id="AUR62032738-RA">
    <property type="protein sequence ID" value="AUR62032738-RA:cds"/>
    <property type="gene ID" value="AUR62032738"/>
</dbReference>
<accession>A0A803MN87</accession>
<protein>
    <recommendedName>
        <fullName evidence="1">HAT C-terminal dimerisation domain-containing protein</fullName>
    </recommendedName>
</protein>
<reference evidence="2" key="2">
    <citation type="submission" date="2021-03" db="UniProtKB">
        <authorList>
            <consortium name="EnsemblPlants"/>
        </authorList>
    </citation>
    <scope>IDENTIFICATION</scope>
</reference>